<feature type="transmembrane region" description="Helical" evidence="1">
    <location>
        <begin position="181"/>
        <end position="199"/>
    </location>
</feature>
<evidence type="ECO:0000313" key="3">
    <source>
        <dbReference type="Proteomes" id="UP000241848"/>
    </source>
</evidence>
<evidence type="ECO:0008006" key="4">
    <source>
        <dbReference type="Google" id="ProtNLM"/>
    </source>
</evidence>
<accession>A0A2T2WJ71</accession>
<dbReference type="EMBL" id="PXYV01000019">
    <property type="protein sequence ID" value="PSR22289.1"/>
    <property type="molecule type" value="Genomic_DNA"/>
</dbReference>
<name>A0A2T2WJ71_9FIRM</name>
<feature type="transmembrane region" description="Helical" evidence="1">
    <location>
        <begin position="118"/>
        <end position="142"/>
    </location>
</feature>
<dbReference type="Pfam" id="PF16955">
    <property type="entry name" value="OFeT_1"/>
    <property type="match status" value="1"/>
</dbReference>
<feature type="transmembrane region" description="Helical" evidence="1">
    <location>
        <begin position="211"/>
        <end position="228"/>
    </location>
</feature>
<comment type="caution">
    <text evidence="2">The sequence shown here is derived from an EMBL/GenBank/DDBJ whole genome shotgun (WGS) entry which is preliminary data.</text>
</comment>
<reference evidence="2 3" key="1">
    <citation type="journal article" date="2014" name="BMC Genomics">
        <title>Comparison of environmental and isolate Sulfobacillus genomes reveals diverse carbon, sulfur, nitrogen, and hydrogen metabolisms.</title>
        <authorList>
            <person name="Justice N.B."/>
            <person name="Norman A."/>
            <person name="Brown C.T."/>
            <person name="Singh A."/>
            <person name="Thomas B.C."/>
            <person name="Banfield J.F."/>
        </authorList>
    </citation>
    <scope>NUCLEOTIDE SEQUENCE [LARGE SCALE GENOMIC DNA]</scope>
    <source>
        <strain evidence="2">AMDSBA3</strain>
    </source>
</reference>
<evidence type="ECO:0000256" key="1">
    <source>
        <dbReference type="SAM" id="Phobius"/>
    </source>
</evidence>
<feature type="transmembrane region" description="Helical" evidence="1">
    <location>
        <begin position="40"/>
        <end position="60"/>
    </location>
</feature>
<gene>
    <name evidence="2" type="ORF">C7B45_07205</name>
</gene>
<sequence length="242" mass="25826">MDWYVLVAAFLASSVEFVEALTIVLAVGTVEGYRPALRGTFLAVIVLAALTAVLGVGVLHYIPINILRGIIGVLLLLFGVKWLRKAILRFAGKKALHDEAQAFEREVGKLKQNQGNKFAAQATAFNGVFLEGLEVVVIVLTMGSAARAYPSAIIGSAIGLAFVLSAGLALKAPLSRVPENVMKFVVGIMLTSFGSFWAGESLGVVWPGHEASILILIVGYLAATWLIVSSIRRRDAARHEVA</sequence>
<feature type="transmembrane region" description="Helical" evidence="1">
    <location>
        <begin position="148"/>
        <end position="169"/>
    </location>
</feature>
<keyword evidence="1" id="KW-0472">Membrane</keyword>
<protein>
    <recommendedName>
        <fullName evidence="4">GDT1 family protein</fullName>
    </recommendedName>
</protein>
<feature type="transmembrane region" description="Helical" evidence="1">
    <location>
        <begin position="66"/>
        <end position="83"/>
    </location>
</feature>
<evidence type="ECO:0000313" key="2">
    <source>
        <dbReference type="EMBL" id="PSR22289.1"/>
    </source>
</evidence>
<dbReference type="InterPro" id="IPR031594">
    <property type="entry name" value="OFeT_1"/>
</dbReference>
<dbReference type="AlphaFoldDB" id="A0A2T2WJ71"/>
<dbReference type="Proteomes" id="UP000241848">
    <property type="component" value="Unassembled WGS sequence"/>
</dbReference>
<keyword evidence="1" id="KW-1133">Transmembrane helix</keyword>
<proteinExistence type="predicted"/>
<feature type="transmembrane region" description="Helical" evidence="1">
    <location>
        <begin position="6"/>
        <end position="28"/>
    </location>
</feature>
<organism evidence="2 3">
    <name type="scientific">Sulfobacillus acidophilus</name>
    <dbReference type="NCBI Taxonomy" id="53633"/>
    <lineage>
        <taxon>Bacteria</taxon>
        <taxon>Bacillati</taxon>
        <taxon>Bacillota</taxon>
        <taxon>Clostridia</taxon>
        <taxon>Eubacteriales</taxon>
        <taxon>Clostridiales Family XVII. Incertae Sedis</taxon>
        <taxon>Sulfobacillus</taxon>
    </lineage>
</organism>
<keyword evidence="1" id="KW-0812">Transmembrane</keyword>